<feature type="compositionally biased region" description="Basic and acidic residues" evidence="1">
    <location>
        <begin position="111"/>
        <end position="122"/>
    </location>
</feature>
<dbReference type="AlphaFoldDB" id="A0A1V0TZG6"/>
<dbReference type="CDD" id="cd09670">
    <property type="entry name" value="Cse2_I-E"/>
    <property type="match status" value="1"/>
</dbReference>
<dbReference type="Proteomes" id="UP000192726">
    <property type="component" value="Chromosome"/>
</dbReference>
<feature type="region of interest" description="Disordered" evidence="1">
    <location>
        <begin position="216"/>
        <end position="235"/>
    </location>
</feature>
<dbReference type="EMBL" id="CP020569">
    <property type="protein sequence ID" value="ARF58336.1"/>
    <property type="molecule type" value="Genomic_DNA"/>
</dbReference>
<protein>
    <submittedName>
        <fullName evidence="2">Type I-E CRISPR-associated protein Cse2/CasB</fullName>
    </submittedName>
</protein>
<sequence>MTTQAAIEDQAVARRWRLRKYTTWVEKLCGEDPGARSALRTGLRRGMDDVRRMHRFITPWLPENRHVGDDEQRAYYAVAAMIASQPRNSYPQAEAADDKTEAGTAAQADTGAERKKGPERYGDSLGRAFATAVGQSPGRDKEMQEATAETRLNLLTRQSVDGLHRHLPSAVGYLRSLDVPVDWAQLLDDLVAWPTHSGRIARRWLQDYYRLRAEAARKQAAQADQHEAEETGPNQ</sequence>
<proteinExistence type="predicted"/>
<organism evidence="2 3">
    <name type="scientific">Streptomyces gilvosporeus</name>
    <dbReference type="NCBI Taxonomy" id="553510"/>
    <lineage>
        <taxon>Bacteria</taxon>
        <taxon>Bacillati</taxon>
        <taxon>Actinomycetota</taxon>
        <taxon>Actinomycetes</taxon>
        <taxon>Kitasatosporales</taxon>
        <taxon>Streptomycetaceae</taxon>
        <taxon>Streptomyces</taxon>
    </lineage>
</organism>
<feature type="region of interest" description="Disordered" evidence="1">
    <location>
        <begin position="86"/>
        <end position="123"/>
    </location>
</feature>
<dbReference type="RefSeq" id="WP_083108533.1">
    <property type="nucleotide sequence ID" value="NZ_CP020569.1"/>
</dbReference>
<name>A0A1V0TZG6_9ACTN</name>
<dbReference type="InterPro" id="IPR038287">
    <property type="entry name" value="Cse2_sf"/>
</dbReference>
<dbReference type="KEGG" id="sgv:B1H19_32840"/>
<evidence type="ECO:0000313" key="2">
    <source>
        <dbReference type="EMBL" id="ARF58336.1"/>
    </source>
</evidence>
<accession>A0A1V0TZG6</accession>
<dbReference type="OrthoDB" id="4195769at2"/>
<keyword evidence="3" id="KW-1185">Reference proteome</keyword>
<dbReference type="Pfam" id="PF09485">
    <property type="entry name" value="CRISPR_Cse2"/>
    <property type="match status" value="1"/>
</dbReference>
<dbReference type="NCBIfam" id="TIGR02548">
    <property type="entry name" value="casB_cse2"/>
    <property type="match status" value="1"/>
</dbReference>
<dbReference type="InterPro" id="IPR013382">
    <property type="entry name" value="CRISPR-assoc_prot_Cse2"/>
</dbReference>
<dbReference type="Gene3D" id="1.10.520.40">
    <property type="entry name" value="CRISPR-associated protein Cse2"/>
    <property type="match status" value="1"/>
</dbReference>
<gene>
    <name evidence="2" type="ORF">B1H19_32840</name>
</gene>
<reference evidence="2 3" key="1">
    <citation type="submission" date="2017-04" db="EMBL/GenBank/DDBJ databases">
        <title>Complete Genome Sequence of Streptomyces gilvosporeus F607, a Capable Producer of Natamycin.</title>
        <authorList>
            <person name="Zong G."/>
            <person name="Zhong C."/>
            <person name="Fu J."/>
            <person name="Qin R."/>
            <person name="Cao G."/>
        </authorList>
    </citation>
    <scope>NUCLEOTIDE SEQUENCE [LARGE SCALE GENOMIC DNA]</scope>
    <source>
        <strain evidence="2 3">F607</strain>
    </source>
</reference>
<dbReference type="STRING" id="553510.B1H19_32840"/>
<evidence type="ECO:0000256" key="1">
    <source>
        <dbReference type="SAM" id="MobiDB-lite"/>
    </source>
</evidence>
<evidence type="ECO:0000313" key="3">
    <source>
        <dbReference type="Proteomes" id="UP000192726"/>
    </source>
</evidence>